<organism evidence="1 2">
    <name type="scientific">Pseudomonas putida</name>
    <name type="common">Arthrobacter siderocapsulatus</name>
    <dbReference type="NCBI Taxonomy" id="303"/>
    <lineage>
        <taxon>Bacteria</taxon>
        <taxon>Pseudomonadati</taxon>
        <taxon>Pseudomonadota</taxon>
        <taxon>Gammaproteobacteria</taxon>
        <taxon>Pseudomonadales</taxon>
        <taxon>Pseudomonadaceae</taxon>
        <taxon>Pseudomonas</taxon>
    </lineage>
</organism>
<evidence type="ECO:0008006" key="3">
    <source>
        <dbReference type="Google" id="ProtNLM"/>
    </source>
</evidence>
<dbReference type="Proteomes" id="UP000464661">
    <property type="component" value="Chromosome"/>
</dbReference>
<protein>
    <recommendedName>
        <fullName evidence="3">AlpA family phage regulatory protein</fullName>
    </recommendedName>
</protein>
<proteinExistence type="predicted"/>
<name>A0A7U6M2V2_PSEPU</name>
<dbReference type="EMBL" id="AP022324">
    <property type="protein sequence ID" value="BBU44948.1"/>
    <property type="molecule type" value="Genomic_DNA"/>
</dbReference>
<dbReference type="AlphaFoldDB" id="A0A7U6M2V2"/>
<gene>
    <name evidence="1" type="ORF">PPTS312_28630</name>
</gene>
<evidence type="ECO:0000313" key="1">
    <source>
        <dbReference type="EMBL" id="BBU44948.1"/>
    </source>
</evidence>
<dbReference type="RefSeq" id="WP_232062804.1">
    <property type="nucleotide sequence ID" value="NZ_AP022324.1"/>
</dbReference>
<accession>A0A7U6M2V2</accession>
<evidence type="ECO:0000313" key="2">
    <source>
        <dbReference type="Proteomes" id="UP000464661"/>
    </source>
</evidence>
<reference evidence="1 2" key="1">
    <citation type="submission" date="2020-01" db="EMBL/GenBank/DDBJ databases">
        <title>Complete Genome Sequence of Pseudomonas putida Strain TS312, Harboring the HdtS type N-acyl-homoserine Lactone Synthase, Isolated from a Paper Mill.</title>
        <authorList>
            <person name="Hosoe A."/>
            <person name="Suenaga T."/>
            <person name="Sugi T."/>
            <person name="Izumi T."/>
            <person name="Nagai N."/>
            <person name="Terada A."/>
        </authorList>
    </citation>
    <scope>NUCLEOTIDE SEQUENCE [LARGE SCALE GENOMIC DNA]</scope>
    <source>
        <strain evidence="1 2">TS312</strain>
    </source>
</reference>
<sequence length="87" mass="9770">MSNQKKPLMTAPGFLMPWEEAKRLIDARSDATMYKYIALGFPAPLEISPRRTDGAVGKRMFVRTEVEAWIKAKLAERDAAYGRGQPA</sequence>